<name>T1J3Q3_STRMM</name>
<organism evidence="2 3">
    <name type="scientific">Strigamia maritima</name>
    <name type="common">European centipede</name>
    <name type="synonym">Geophilus maritimus</name>
    <dbReference type="NCBI Taxonomy" id="126957"/>
    <lineage>
        <taxon>Eukaryota</taxon>
        <taxon>Metazoa</taxon>
        <taxon>Ecdysozoa</taxon>
        <taxon>Arthropoda</taxon>
        <taxon>Myriapoda</taxon>
        <taxon>Chilopoda</taxon>
        <taxon>Pleurostigmophora</taxon>
        <taxon>Geophilomorpha</taxon>
        <taxon>Linotaeniidae</taxon>
        <taxon>Strigamia</taxon>
    </lineage>
</organism>
<dbReference type="Proteomes" id="UP000014500">
    <property type="component" value="Unassembled WGS sequence"/>
</dbReference>
<keyword evidence="3" id="KW-1185">Reference proteome</keyword>
<dbReference type="EnsemblMetazoa" id="SMAR008223-RA">
    <property type="protein sequence ID" value="SMAR008223-PA"/>
    <property type="gene ID" value="SMAR008223"/>
</dbReference>
<reference evidence="2" key="2">
    <citation type="submission" date="2015-02" db="UniProtKB">
        <authorList>
            <consortium name="EnsemblMetazoa"/>
        </authorList>
    </citation>
    <scope>IDENTIFICATION</scope>
</reference>
<dbReference type="AlphaFoldDB" id="T1J3Q3"/>
<protein>
    <submittedName>
        <fullName evidence="2">Uncharacterized protein</fullName>
    </submittedName>
</protein>
<evidence type="ECO:0000313" key="3">
    <source>
        <dbReference type="Proteomes" id="UP000014500"/>
    </source>
</evidence>
<accession>T1J3Q3</accession>
<dbReference type="EMBL" id="JH431830">
    <property type="status" value="NOT_ANNOTATED_CDS"/>
    <property type="molecule type" value="Genomic_DNA"/>
</dbReference>
<proteinExistence type="predicted"/>
<sequence length="152" mass="17066">MNFFGSTDATKTTTAHLEEEPPLFEANRLKEGYFSVDKLFSINVIIHGGSTCTCAFAFAFESARTRNRIGGGLLARHTEWRMENIARRLHLSSVYLALIAKARHPDIQTSNNILNVADDIILNHDDNDAISRQRRHVSPTTPCLADDNDILR</sequence>
<feature type="region of interest" description="Disordered" evidence="1">
    <location>
        <begin position="133"/>
        <end position="152"/>
    </location>
</feature>
<evidence type="ECO:0000256" key="1">
    <source>
        <dbReference type="SAM" id="MobiDB-lite"/>
    </source>
</evidence>
<reference evidence="3" key="1">
    <citation type="submission" date="2011-05" db="EMBL/GenBank/DDBJ databases">
        <authorList>
            <person name="Richards S.R."/>
            <person name="Qu J."/>
            <person name="Jiang H."/>
            <person name="Jhangiani S.N."/>
            <person name="Agravi P."/>
            <person name="Goodspeed R."/>
            <person name="Gross S."/>
            <person name="Mandapat C."/>
            <person name="Jackson L."/>
            <person name="Mathew T."/>
            <person name="Pu L."/>
            <person name="Thornton R."/>
            <person name="Saada N."/>
            <person name="Wilczek-Boney K.B."/>
            <person name="Lee S."/>
            <person name="Kovar C."/>
            <person name="Wu Y."/>
            <person name="Scherer S.E."/>
            <person name="Worley K.C."/>
            <person name="Muzny D.M."/>
            <person name="Gibbs R."/>
        </authorList>
    </citation>
    <scope>NUCLEOTIDE SEQUENCE</scope>
    <source>
        <strain evidence="3">Brora</strain>
    </source>
</reference>
<dbReference type="HOGENOM" id="CLU_1724610_0_0_1"/>
<evidence type="ECO:0000313" key="2">
    <source>
        <dbReference type="EnsemblMetazoa" id="SMAR008223-PA"/>
    </source>
</evidence>